<feature type="binding site" evidence="1">
    <location>
        <begin position="12"/>
        <end position="19"/>
    </location>
    <ligand>
        <name>substrate</name>
    </ligand>
</feature>
<organism evidence="3 4">
    <name type="scientific">Mycobacterium branderi</name>
    <dbReference type="NCBI Taxonomy" id="43348"/>
    <lineage>
        <taxon>Bacteria</taxon>
        <taxon>Bacillati</taxon>
        <taxon>Actinomycetota</taxon>
        <taxon>Actinomycetes</taxon>
        <taxon>Mycobacteriales</taxon>
        <taxon>Mycobacteriaceae</taxon>
        <taxon>Mycobacterium</taxon>
    </lineage>
</organism>
<reference evidence="2" key="3">
    <citation type="submission" date="2020-02" db="EMBL/GenBank/DDBJ databases">
        <authorList>
            <person name="Matsumoto Y."/>
            <person name="Kinjo T."/>
            <person name="Motooka D."/>
            <person name="Nabeya D."/>
            <person name="Jung N."/>
            <person name="Uechi K."/>
            <person name="Horii T."/>
            <person name="Iida T."/>
            <person name="Fujita J."/>
            <person name="Nakamura S."/>
        </authorList>
    </citation>
    <scope>NUCLEOTIDE SEQUENCE</scope>
    <source>
        <strain evidence="2">JCM 12687</strain>
        <plasmid evidence="2">pJCM12687</plasmid>
    </source>
</reference>
<protein>
    <submittedName>
        <fullName evidence="3">Histidine phosphatase family protein</fullName>
    </submittedName>
</protein>
<evidence type="ECO:0000313" key="2">
    <source>
        <dbReference type="EMBL" id="BBZ15337.1"/>
    </source>
</evidence>
<dbReference type="Gene3D" id="3.40.50.1240">
    <property type="entry name" value="Phosphoglycerate mutase-like"/>
    <property type="match status" value="1"/>
</dbReference>
<dbReference type="AlphaFoldDB" id="A0A7I7WEN9"/>
<dbReference type="EMBL" id="AP022607">
    <property type="protein sequence ID" value="BBZ15337.1"/>
    <property type="molecule type" value="Genomic_DNA"/>
</dbReference>
<dbReference type="InterPro" id="IPR013078">
    <property type="entry name" value="His_Pase_superF_clade-1"/>
</dbReference>
<evidence type="ECO:0000313" key="3">
    <source>
        <dbReference type="EMBL" id="ORA28819.1"/>
    </source>
</evidence>
<dbReference type="SUPFAM" id="SSF53254">
    <property type="entry name" value="Phosphoglycerate mutase-like"/>
    <property type="match status" value="1"/>
</dbReference>
<dbReference type="Proteomes" id="UP000192441">
    <property type="component" value="Unassembled WGS sequence"/>
</dbReference>
<geneLocation type="plasmid" evidence="2 5">
    <name>pJCM12687</name>
</geneLocation>
<evidence type="ECO:0000256" key="1">
    <source>
        <dbReference type="PIRSR" id="PIRSR613078-2"/>
    </source>
</evidence>
<dbReference type="SMART" id="SM00855">
    <property type="entry name" value="PGAM"/>
    <property type="match status" value="1"/>
</dbReference>
<reference evidence="3 4" key="1">
    <citation type="submission" date="2016-12" db="EMBL/GenBank/DDBJ databases">
        <title>The new phylogeny of genus Mycobacterium.</title>
        <authorList>
            <person name="Tortoli E."/>
            <person name="Trovato A."/>
            <person name="Cirillo D.M."/>
        </authorList>
    </citation>
    <scope>NUCLEOTIDE SEQUENCE [LARGE SCALE GENOMIC DNA]</scope>
    <source>
        <strain evidence="3 4">DSM 44624</strain>
    </source>
</reference>
<dbReference type="GO" id="GO:0016791">
    <property type="term" value="F:phosphatase activity"/>
    <property type="evidence" value="ECO:0007669"/>
    <property type="project" value="TreeGrafter"/>
</dbReference>
<evidence type="ECO:0000313" key="5">
    <source>
        <dbReference type="Proteomes" id="UP000467379"/>
    </source>
</evidence>
<dbReference type="Pfam" id="PF00300">
    <property type="entry name" value="His_Phos_1"/>
    <property type="match status" value="1"/>
</dbReference>
<dbReference type="Proteomes" id="UP000467379">
    <property type="component" value="Plasmid pJCM12687"/>
</dbReference>
<dbReference type="GO" id="GO:0005737">
    <property type="term" value="C:cytoplasm"/>
    <property type="evidence" value="ECO:0007669"/>
    <property type="project" value="TreeGrafter"/>
</dbReference>
<gene>
    <name evidence="3" type="ORF">BST20_28555</name>
    <name evidence="2" type="ORF">MBRA_55320</name>
</gene>
<keyword evidence="5" id="KW-1185">Reference proteome</keyword>
<accession>A0A7I7WEN9</accession>
<evidence type="ECO:0000313" key="4">
    <source>
        <dbReference type="Proteomes" id="UP000192441"/>
    </source>
</evidence>
<dbReference type="RefSeq" id="WP_083134760.1">
    <property type="nucleotide sequence ID" value="NZ_AP022607.1"/>
</dbReference>
<sequence length="189" mass="20264">MTTGATRVYLARHGRTALNAEGRLRGLSDPPLDEVGIAEVARLAEVLAGKRPTVVVSSPLQRAVATAEAIGRAAGVPVTIDARLNDRDYGPMTGLRRDAVECQYGSVDSAPGVEPLTALADRARRAFFELVAEHGPGPVVMVSHDAFNRALLSQLDPTLDHVPQRTACWNQLSLVGGRWRVDAYDCTPD</sequence>
<feature type="binding site" evidence="1">
    <location>
        <position position="62"/>
    </location>
    <ligand>
        <name>substrate</name>
    </ligand>
</feature>
<dbReference type="CDD" id="cd07067">
    <property type="entry name" value="HP_PGM_like"/>
    <property type="match status" value="1"/>
</dbReference>
<proteinExistence type="predicted"/>
<dbReference type="EMBL" id="MVHM01000039">
    <property type="protein sequence ID" value="ORA28819.1"/>
    <property type="molecule type" value="Genomic_DNA"/>
</dbReference>
<name>A0A7I7WEN9_9MYCO</name>
<reference evidence="2 5" key="2">
    <citation type="journal article" date="2019" name="Emerg. Microbes Infect.">
        <title>Comprehensive subspecies identification of 175 nontuberculous mycobacteria species based on 7547 genomic profiles.</title>
        <authorList>
            <person name="Matsumoto Y."/>
            <person name="Kinjo T."/>
            <person name="Motooka D."/>
            <person name="Nabeya D."/>
            <person name="Jung N."/>
            <person name="Uechi K."/>
            <person name="Horii T."/>
            <person name="Iida T."/>
            <person name="Fujita J."/>
            <person name="Nakamura S."/>
        </authorList>
    </citation>
    <scope>NUCLEOTIDE SEQUENCE [LARGE SCALE GENOMIC DNA]</scope>
    <source>
        <strain evidence="2 5">JCM 12687</strain>
        <plasmid evidence="2">pJCM12687</plasmid>
    </source>
</reference>
<dbReference type="OrthoDB" id="4697614at2"/>
<dbReference type="PANTHER" id="PTHR48100:SF62">
    <property type="entry name" value="GLUCOSYL-3-PHOSPHOGLYCERATE PHOSPHATASE"/>
    <property type="match status" value="1"/>
</dbReference>
<keyword evidence="2" id="KW-0614">Plasmid</keyword>
<dbReference type="InterPro" id="IPR029033">
    <property type="entry name" value="His_PPase_superfam"/>
</dbReference>
<dbReference type="PANTHER" id="PTHR48100">
    <property type="entry name" value="BROAD-SPECIFICITY PHOSPHATASE YOR283W-RELATED"/>
    <property type="match status" value="1"/>
</dbReference>
<dbReference type="InterPro" id="IPR050275">
    <property type="entry name" value="PGM_Phosphatase"/>
</dbReference>